<name>A0A8S3ZBV8_9EUPU</name>
<feature type="transmembrane region" description="Helical" evidence="1">
    <location>
        <begin position="196"/>
        <end position="216"/>
    </location>
</feature>
<feature type="transmembrane region" description="Helical" evidence="1">
    <location>
        <begin position="37"/>
        <end position="56"/>
    </location>
</feature>
<keyword evidence="3" id="KW-1185">Reference proteome</keyword>
<sequence length="386" mass="43931">MGYLSVFRAIAVRLMFTAHGVISIWRLTTATREPRYWYLAVVLCLLLVEMTITLGKKAGKEWKWFCPSVFIYLMCIVPTIWFLKLHELEKKLECTNSTMKNCRNESTGLEAPLGNFLGAEIQIKIAIDLDSDEWIRLLEQLLLLILIMGRWILPKGKLTHDQLSQLLLVYIGTAADIVEFFEAFKEEKVSHNRMLCIIILGIWSLSLIQFSLVLTASRVRRDRSGLIPFSQQAGYDGCCNADVYGIIISILLQDLPFLIYTNMFFTCKNTIVIVLLIYRLIVVQVERKRLAMAEVVTPDGPPRYCSSPAIFDHNVRRNKGRMTDSISLSNSNTLSTCSTKCSNKSTRTVKPFSSCSNIYEVKATASTRNNNSYNQLRVMDDLHSPV</sequence>
<dbReference type="AlphaFoldDB" id="A0A8S3ZBV8"/>
<evidence type="ECO:0000313" key="3">
    <source>
        <dbReference type="Proteomes" id="UP000678393"/>
    </source>
</evidence>
<evidence type="ECO:0000313" key="2">
    <source>
        <dbReference type="EMBL" id="CAG5124561.1"/>
    </source>
</evidence>
<dbReference type="OrthoDB" id="10042902at2759"/>
<evidence type="ECO:0008006" key="4">
    <source>
        <dbReference type="Google" id="ProtNLM"/>
    </source>
</evidence>
<dbReference type="InterPro" id="IPR019169">
    <property type="entry name" value="Transmembrane_26"/>
</dbReference>
<feature type="transmembrane region" description="Helical" evidence="1">
    <location>
        <begin position="62"/>
        <end position="83"/>
    </location>
</feature>
<protein>
    <recommendedName>
        <fullName evidence="4">Transmembrane protein 26</fullName>
    </recommendedName>
</protein>
<dbReference type="PANTHER" id="PTHR22168">
    <property type="entry name" value="TMEM26 PROTEIN"/>
    <property type="match status" value="1"/>
</dbReference>
<keyword evidence="1" id="KW-0812">Transmembrane</keyword>
<evidence type="ECO:0000256" key="1">
    <source>
        <dbReference type="SAM" id="Phobius"/>
    </source>
</evidence>
<organism evidence="2 3">
    <name type="scientific">Candidula unifasciata</name>
    <dbReference type="NCBI Taxonomy" id="100452"/>
    <lineage>
        <taxon>Eukaryota</taxon>
        <taxon>Metazoa</taxon>
        <taxon>Spiralia</taxon>
        <taxon>Lophotrochozoa</taxon>
        <taxon>Mollusca</taxon>
        <taxon>Gastropoda</taxon>
        <taxon>Heterobranchia</taxon>
        <taxon>Euthyneura</taxon>
        <taxon>Panpulmonata</taxon>
        <taxon>Eupulmonata</taxon>
        <taxon>Stylommatophora</taxon>
        <taxon>Helicina</taxon>
        <taxon>Helicoidea</taxon>
        <taxon>Geomitridae</taxon>
        <taxon>Candidula</taxon>
    </lineage>
</organism>
<keyword evidence="1" id="KW-0472">Membrane</keyword>
<gene>
    <name evidence="2" type="ORF">CUNI_LOCUS10119</name>
</gene>
<feature type="transmembrane region" description="Helical" evidence="1">
    <location>
        <begin position="6"/>
        <end position="25"/>
    </location>
</feature>
<reference evidence="2" key="1">
    <citation type="submission" date="2021-04" db="EMBL/GenBank/DDBJ databases">
        <authorList>
            <consortium name="Molecular Ecology Group"/>
        </authorList>
    </citation>
    <scope>NUCLEOTIDE SEQUENCE</scope>
</reference>
<dbReference type="PANTHER" id="PTHR22168:SF8">
    <property type="entry name" value="TRANSMEMBRANE PROTEIN 26"/>
    <property type="match status" value="1"/>
</dbReference>
<dbReference type="Proteomes" id="UP000678393">
    <property type="component" value="Unassembled WGS sequence"/>
</dbReference>
<keyword evidence="1" id="KW-1133">Transmembrane helix</keyword>
<dbReference type="EMBL" id="CAJHNH020001806">
    <property type="protein sequence ID" value="CAG5124561.1"/>
    <property type="molecule type" value="Genomic_DNA"/>
</dbReference>
<feature type="transmembrane region" description="Helical" evidence="1">
    <location>
        <begin position="257"/>
        <end position="282"/>
    </location>
</feature>
<comment type="caution">
    <text evidence="2">The sequence shown here is derived from an EMBL/GenBank/DDBJ whole genome shotgun (WGS) entry which is preliminary data.</text>
</comment>
<dbReference type="Pfam" id="PF09772">
    <property type="entry name" value="Tmem26"/>
    <property type="match status" value="1"/>
</dbReference>
<proteinExistence type="predicted"/>
<accession>A0A8S3ZBV8</accession>